<feature type="region of interest" description="Disordered" evidence="3">
    <location>
        <begin position="190"/>
        <end position="212"/>
    </location>
</feature>
<reference evidence="5" key="1">
    <citation type="submission" date="2021-01" db="EMBL/GenBank/DDBJ databases">
        <authorList>
            <person name="Kaushik A."/>
        </authorList>
    </citation>
    <scope>NUCLEOTIDE SEQUENCE</scope>
    <source>
        <strain evidence="5">AG5</strain>
    </source>
</reference>
<dbReference type="InterPro" id="IPR036910">
    <property type="entry name" value="HMG_box_dom_sf"/>
</dbReference>
<proteinExistence type="predicted"/>
<evidence type="ECO:0000256" key="2">
    <source>
        <dbReference type="PROSITE-ProRule" id="PRU00267"/>
    </source>
</evidence>
<sequence>MHTDGCECDCTEDAEKLAKEHDSSTLLWAFMLRLSNEKDPSAALTLRTVSSSSESNISIPQHATEHISPTEQSTGNDSRDDTILKENLPRKTARDTAPKPRKTATRATRKTKPKDPNEPKRPVPAYIWYQNSVRDTVKSRFPGYSPIEIIQEIARMWKALSEDERQVYKGYTNMQTELWMKEVKAYRQRRDRLLGAQNDEEPSPKRRRESLSLYESVSENEIIEID</sequence>
<evidence type="ECO:0000313" key="6">
    <source>
        <dbReference type="Proteomes" id="UP000663827"/>
    </source>
</evidence>
<evidence type="ECO:0000256" key="3">
    <source>
        <dbReference type="SAM" id="MobiDB-lite"/>
    </source>
</evidence>
<keyword evidence="2" id="KW-0539">Nucleus</keyword>
<evidence type="ECO:0000256" key="1">
    <source>
        <dbReference type="ARBA" id="ARBA00023125"/>
    </source>
</evidence>
<dbReference type="EMBL" id="CAJNJQ010003164">
    <property type="protein sequence ID" value="CAE7193152.1"/>
    <property type="molecule type" value="Genomic_DNA"/>
</dbReference>
<feature type="compositionally biased region" description="Basic residues" evidence="3">
    <location>
        <begin position="99"/>
        <end position="112"/>
    </location>
</feature>
<feature type="region of interest" description="Disordered" evidence="3">
    <location>
        <begin position="45"/>
        <end position="123"/>
    </location>
</feature>
<evidence type="ECO:0000259" key="4">
    <source>
        <dbReference type="PROSITE" id="PS50118"/>
    </source>
</evidence>
<dbReference type="PROSITE" id="PS50118">
    <property type="entry name" value="HMG_BOX_2"/>
    <property type="match status" value="1"/>
</dbReference>
<name>A0A8H3E6K8_9AGAM</name>
<evidence type="ECO:0000313" key="5">
    <source>
        <dbReference type="EMBL" id="CAE7193152.1"/>
    </source>
</evidence>
<feature type="compositionally biased region" description="Polar residues" evidence="3">
    <location>
        <begin position="67"/>
        <end position="76"/>
    </location>
</feature>
<organism evidence="5 6">
    <name type="scientific">Rhizoctonia solani</name>
    <dbReference type="NCBI Taxonomy" id="456999"/>
    <lineage>
        <taxon>Eukaryota</taxon>
        <taxon>Fungi</taxon>
        <taxon>Dikarya</taxon>
        <taxon>Basidiomycota</taxon>
        <taxon>Agaricomycotina</taxon>
        <taxon>Agaricomycetes</taxon>
        <taxon>Cantharellales</taxon>
        <taxon>Ceratobasidiaceae</taxon>
        <taxon>Rhizoctonia</taxon>
    </lineage>
</organism>
<dbReference type="PANTHER" id="PTHR48112:SF22">
    <property type="entry name" value="MITOCHONDRIAL TRANSCRIPTION FACTOR A, ISOFORM B"/>
    <property type="match status" value="1"/>
</dbReference>
<accession>A0A8H3E6K8</accession>
<dbReference type="AlphaFoldDB" id="A0A8H3E6K8"/>
<keyword evidence="1 2" id="KW-0238">DNA-binding</keyword>
<dbReference type="PANTHER" id="PTHR48112">
    <property type="entry name" value="HIGH MOBILITY GROUP PROTEIN DSP1"/>
    <property type="match status" value="1"/>
</dbReference>
<dbReference type="CDD" id="cd00084">
    <property type="entry name" value="HMG-box_SF"/>
    <property type="match status" value="1"/>
</dbReference>
<feature type="DNA-binding region" description="HMG box" evidence="2">
    <location>
        <begin position="119"/>
        <end position="187"/>
    </location>
</feature>
<dbReference type="GO" id="GO:0005634">
    <property type="term" value="C:nucleus"/>
    <property type="evidence" value="ECO:0007669"/>
    <property type="project" value="UniProtKB-UniRule"/>
</dbReference>
<dbReference type="InterPro" id="IPR050342">
    <property type="entry name" value="HMGB"/>
</dbReference>
<feature type="compositionally biased region" description="Low complexity" evidence="3">
    <location>
        <begin position="50"/>
        <end position="59"/>
    </location>
</feature>
<comment type="caution">
    <text evidence="5">The sequence shown here is derived from an EMBL/GenBank/DDBJ whole genome shotgun (WGS) entry which is preliminary data.</text>
</comment>
<dbReference type="SMART" id="SM00398">
    <property type="entry name" value="HMG"/>
    <property type="match status" value="1"/>
</dbReference>
<protein>
    <recommendedName>
        <fullName evidence="4">HMG box domain-containing protein</fullName>
    </recommendedName>
</protein>
<feature type="compositionally biased region" description="Basic and acidic residues" evidence="3">
    <location>
        <begin position="77"/>
        <end position="98"/>
    </location>
</feature>
<dbReference type="SUPFAM" id="SSF47095">
    <property type="entry name" value="HMG-box"/>
    <property type="match status" value="1"/>
</dbReference>
<dbReference type="Pfam" id="PF00505">
    <property type="entry name" value="HMG_box"/>
    <property type="match status" value="1"/>
</dbReference>
<dbReference type="GO" id="GO:0003677">
    <property type="term" value="F:DNA binding"/>
    <property type="evidence" value="ECO:0007669"/>
    <property type="project" value="UniProtKB-UniRule"/>
</dbReference>
<gene>
    <name evidence="5" type="ORF">RDB_LOCUS130019</name>
</gene>
<dbReference type="Gene3D" id="1.10.30.10">
    <property type="entry name" value="High mobility group box domain"/>
    <property type="match status" value="1"/>
</dbReference>
<dbReference type="InterPro" id="IPR009071">
    <property type="entry name" value="HMG_box_dom"/>
</dbReference>
<dbReference type="Proteomes" id="UP000663827">
    <property type="component" value="Unassembled WGS sequence"/>
</dbReference>
<feature type="domain" description="HMG box" evidence="4">
    <location>
        <begin position="119"/>
        <end position="187"/>
    </location>
</feature>